<dbReference type="PIRSF" id="PIRSF000350">
    <property type="entry name" value="Mercury_reductase_MerA"/>
    <property type="match status" value="1"/>
</dbReference>
<dbReference type="PATRIC" id="fig|1432562.3.peg.1869"/>
<organism evidence="9 10">
    <name type="scientific">Salinicoccus sediminis</name>
    <dbReference type="NCBI Taxonomy" id="1432562"/>
    <lineage>
        <taxon>Bacteria</taxon>
        <taxon>Bacillati</taxon>
        <taxon>Bacillota</taxon>
        <taxon>Bacilli</taxon>
        <taxon>Bacillales</taxon>
        <taxon>Staphylococcaceae</taxon>
        <taxon>Salinicoccus</taxon>
    </lineage>
</organism>
<evidence type="ECO:0008006" key="11">
    <source>
        <dbReference type="Google" id="ProtNLM"/>
    </source>
</evidence>
<dbReference type="EMBL" id="LAYZ01000024">
    <property type="protein sequence ID" value="KKK33829.1"/>
    <property type="molecule type" value="Genomic_DNA"/>
</dbReference>
<comment type="cofactor">
    <cofactor evidence="5">
        <name>FAD</name>
        <dbReference type="ChEBI" id="CHEBI:57692"/>
    </cofactor>
    <text evidence="5">Binds 1 FAD per subunit.</text>
</comment>
<dbReference type="InterPro" id="IPR023753">
    <property type="entry name" value="FAD/NAD-binding_dom"/>
</dbReference>
<accession>A0A0M2SGK0</accession>
<evidence type="ECO:0000259" key="8">
    <source>
        <dbReference type="Pfam" id="PF07992"/>
    </source>
</evidence>
<evidence type="ECO:0000256" key="1">
    <source>
        <dbReference type="ARBA" id="ARBA00007532"/>
    </source>
</evidence>
<evidence type="ECO:0000259" key="7">
    <source>
        <dbReference type="Pfam" id="PF02852"/>
    </source>
</evidence>
<evidence type="ECO:0000256" key="6">
    <source>
        <dbReference type="PIRSR" id="PIRSR000350-4"/>
    </source>
</evidence>
<feature type="disulfide bond" description="Redox-active" evidence="6">
    <location>
        <begin position="46"/>
        <end position="51"/>
    </location>
</feature>
<proteinExistence type="inferred from homology"/>
<dbReference type="SUPFAM" id="SSF51905">
    <property type="entry name" value="FAD/NAD(P)-binding domain"/>
    <property type="match status" value="1"/>
</dbReference>
<keyword evidence="10" id="KW-1185">Reference proteome</keyword>
<feature type="active site" description="Proton acceptor" evidence="4">
    <location>
        <position position="432"/>
    </location>
</feature>
<dbReference type="InterPro" id="IPR001100">
    <property type="entry name" value="Pyr_nuc-diS_OxRdtase"/>
</dbReference>
<dbReference type="InterPro" id="IPR004099">
    <property type="entry name" value="Pyr_nucl-diS_OxRdtase_dimer"/>
</dbReference>
<feature type="binding site" evidence="5">
    <location>
        <position position="55"/>
    </location>
    <ligand>
        <name>FAD</name>
        <dbReference type="ChEBI" id="CHEBI:57692"/>
    </ligand>
</feature>
<evidence type="ECO:0000256" key="4">
    <source>
        <dbReference type="PIRSR" id="PIRSR000350-2"/>
    </source>
</evidence>
<dbReference type="PANTHER" id="PTHR43014">
    <property type="entry name" value="MERCURIC REDUCTASE"/>
    <property type="match status" value="1"/>
</dbReference>
<reference evidence="9 10" key="1">
    <citation type="submission" date="2015-04" db="EMBL/GenBank/DDBJ databases">
        <title>Taxonomic description and genome sequence of Salinicoccus sediminis sp. nov., a novel hyper halotolerant bacterium isolated from marine sediment.</title>
        <authorList>
            <person name="Mathan Kumar R."/>
            <person name="Kaur G."/>
            <person name="Kumar N."/>
            <person name="Kumar A."/>
            <person name="Singh N.K."/>
            <person name="Kaur N."/>
            <person name="Mayilraj S."/>
        </authorList>
    </citation>
    <scope>NUCLEOTIDE SEQUENCE [LARGE SCALE GENOMIC DNA]</scope>
    <source>
        <strain evidence="9 10">SV-16</strain>
    </source>
</reference>
<dbReference type="InterPro" id="IPR036188">
    <property type="entry name" value="FAD/NAD-bd_sf"/>
</dbReference>
<dbReference type="Proteomes" id="UP000034287">
    <property type="component" value="Unassembled WGS sequence"/>
</dbReference>
<sequence>MLFLAHFDALVIGFGKAGKTLAGDIAGRGKKVAVIEKDPTMYGGTCINIACIPTKLLSHDALAGRDYAGAVSRKDETVAKLRDKNYHNLADSENITVYDAHAEFQNDREVRITMHDGSTETLTADQIFINTGAENAMPPVEGDVDSDKVHNSTTMIDERELPERLVIVGGGYIGLEFATMYNAFGSDVSVIVPDDRILGREDADIAGEIQKTMTDSGISFLFGEHAERLDDVSESDIKVTLSSGETVTADGVLMATGRKPLVSGLGLENTSVKLTDDGAIKVDDHLQTDAAGIWALGDVKGGYQFTYTSLDDYRIVRSKMFGDGSYTYDSRTNVHYTMFVDPPYSRVGLTTKEARDEGYDVAEGSIPMAGHPRSHVNGELRGLFKAVVDKGSGKNLGAHLFGVNSEELVNLVKMAMDHDIPYTALRDQMYNHPVMSEAFNTLFDV</sequence>
<dbReference type="PANTHER" id="PTHR43014:SF4">
    <property type="entry name" value="PYRIDINE NUCLEOTIDE-DISULFIDE OXIDOREDUCTASE RCLA-RELATED"/>
    <property type="match status" value="1"/>
</dbReference>
<comment type="caution">
    <text evidence="9">The sequence shown here is derived from an EMBL/GenBank/DDBJ whole genome shotgun (WGS) entry which is preliminary data.</text>
</comment>
<dbReference type="Gene3D" id="3.50.50.60">
    <property type="entry name" value="FAD/NAD(P)-binding domain"/>
    <property type="match status" value="2"/>
</dbReference>
<dbReference type="STRING" id="1432562.WN59_09450"/>
<protein>
    <recommendedName>
        <fullName evidence="11">Dihydrolipoamide dehydrogenase</fullName>
    </recommendedName>
</protein>
<dbReference type="SUPFAM" id="SSF55424">
    <property type="entry name" value="FAD/NAD-linked reductases, dimerisation (C-terminal) domain"/>
    <property type="match status" value="1"/>
</dbReference>
<evidence type="ECO:0000256" key="5">
    <source>
        <dbReference type="PIRSR" id="PIRSR000350-3"/>
    </source>
</evidence>
<dbReference type="GO" id="GO:0003955">
    <property type="term" value="F:NAD(P)H dehydrogenase (quinone) activity"/>
    <property type="evidence" value="ECO:0007669"/>
    <property type="project" value="TreeGrafter"/>
</dbReference>
<keyword evidence="5" id="KW-0520">NAD</keyword>
<dbReference type="PRINTS" id="PR00411">
    <property type="entry name" value="PNDRDTASEI"/>
</dbReference>
<evidence type="ECO:0000313" key="10">
    <source>
        <dbReference type="Proteomes" id="UP000034287"/>
    </source>
</evidence>
<keyword evidence="3 5" id="KW-0274">FAD</keyword>
<evidence type="ECO:0000313" key="9">
    <source>
        <dbReference type="EMBL" id="KKK33829.1"/>
    </source>
</evidence>
<dbReference type="Gene3D" id="3.30.390.30">
    <property type="match status" value="1"/>
</dbReference>
<feature type="domain" description="Pyridine nucleotide-disulphide oxidoreductase dimerisation" evidence="7">
    <location>
        <begin position="336"/>
        <end position="441"/>
    </location>
</feature>
<feature type="binding site" evidence="5">
    <location>
        <begin position="169"/>
        <end position="176"/>
    </location>
    <ligand>
        <name>NAD(+)</name>
        <dbReference type="ChEBI" id="CHEBI:57540"/>
    </ligand>
</feature>
<feature type="binding site" evidence="5">
    <location>
        <position position="298"/>
    </location>
    <ligand>
        <name>FAD</name>
        <dbReference type="ChEBI" id="CHEBI:57692"/>
    </ligand>
</feature>
<comment type="similarity">
    <text evidence="1">Belongs to the class-I pyridine nucleotide-disulfide oxidoreductase family.</text>
</comment>
<feature type="domain" description="FAD/NAD(P)-binding" evidence="8">
    <location>
        <begin position="8"/>
        <end position="309"/>
    </location>
</feature>
<dbReference type="Pfam" id="PF07992">
    <property type="entry name" value="Pyr_redox_2"/>
    <property type="match status" value="1"/>
</dbReference>
<dbReference type="PRINTS" id="PR00368">
    <property type="entry name" value="FADPNR"/>
</dbReference>
<evidence type="ECO:0000256" key="2">
    <source>
        <dbReference type="ARBA" id="ARBA00022630"/>
    </source>
</evidence>
<dbReference type="InterPro" id="IPR016156">
    <property type="entry name" value="FAD/NAD-linked_Rdtase_dimer_sf"/>
</dbReference>
<evidence type="ECO:0000256" key="3">
    <source>
        <dbReference type="ARBA" id="ARBA00022827"/>
    </source>
</evidence>
<dbReference type="GO" id="GO:0050660">
    <property type="term" value="F:flavin adenine dinucleotide binding"/>
    <property type="evidence" value="ECO:0007669"/>
    <property type="project" value="TreeGrafter"/>
</dbReference>
<gene>
    <name evidence="9" type="ORF">WN59_09450</name>
</gene>
<keyword evidence="5" id="KW-0547">Nucleotide-binding</keyword>
<feature type="binding site" evidence="5">
    <location>
        <position position="257"/>
    </location>
    <ligand>
        <name>NAD(+)</name>
        <dbReference type="ChEBI" id="CHEBI:57540"/>
    </ligand>
</feature>
<dbReference type="Pfam" id="PF02852">
    <property type="entry name" value="Pyr_redox_dim"/>
    <property type="match status" value="1"/>
</dbReference>
<dbReference type="AlphaFoldDB" id="A0A0M2SGK0"/>
<keyword evidence="2" id="KW-0285">Flavoprotein</keyword>
<name>A0A0M2SGK0_9STAP</name>